<evidence type="ECO:0000313" key="1">
    <source>
        <dbReference type="EMBL" id="KKK91058.1"/>
    </source>
</evidence>
<sequence length="75" mass="8401">DQTASRVRTSLLGPRFGENEAYHTQDELVIHQRSIGECYPLADFSVNYDVFKEQHEQALLGLAHMLGVDDGQGPE</sequence>
<comment type="caution">
    <text evidence="1">The sequence shown here is derived from an EMBL/GenBank/DDBJ whole genome shotgun (WGS) entry which is preliminary data.</text>
</comment>
<name>A0A0F8ZBD8_9ZZZZ</name>
<feature type="non-terminal residue" evidence="1">
    <location>
        <position position="1"/>
    </location>
</feature>
<protein>
    <submittedName>
        <fullName evidence="1">Uncharacterized protein</fullName>
    </submittedName>
</protein>
<dbReference type="EMBL" id="LAZR01048821">
    <property type="protein sequence ID" value="KKK91058.1"/>
    <property type="molecule type" value="Genomic_DNA"/>
</dbReference>
<organism evidence="1">
    <name type="scientific">marine sediment metagenome</name>
    <dbReference type="NCBI Taxonomy" id="412755"/>
    <lineage>
        <taxon>unclassified sequences</taxon>
        <taxon>metagenomes</taxon>
        <taxon>ecological metagenomes</taxon>
    </lineage>
</organism>
<gene>
    <name evidence="1" type="ORF">LCGC14_2716800</name>
</gene>
<dbReference type="AlphaFoldDB" id="A0A0F8ZBD8"/>
<reference evidence="1" key="1">
    <citation type="journal article" date="2015" name="Nature">
        <title>Complex archaea that bridge the gap between prokaryotes and eukaryotes.</title>
        <authorList>
            <person name="Spang A."/>
            <person name="Saw J.H."/>
            <person name="Jorgensen S.L."/>
            <person name="Zaremba-Niedzwiedzka K."/>
            <person name="Martijn J."/>
            <person name="Lind A.E."/>
            <person name="van Eijk R."/>
            <person name="Schleper C."/>
            <person name="Guy L."/>
            <person name="Ettema T.J."/>
        </authorList>
    </citation>
    <scope>NUCLEOTIDE SEQUENCE</scope>
</reference>
<accession>A0A0F8ZBD8</accession>
<proteinExistence type="predicted"/>